<dbReference type="Pfam" id="PF13649">
    <property type="entry name" value="Methyltransf_25"/>
    <property type="match status" value="1"/>
</dbReference>
<keyword evidence="2" id="KW-0808">Transferase</keyword>
<evidence type="ECO:0000313" key="2">
    <source>
        <dbReference type="EMBL" id="KKQ50271.1"/>
    </source>
</evidence>
<comment type="caution">
    <text evidence="2">The sequence shown here is derived from an EMBL/GenBank/DDBJ whole genome shotgun (WGS) entry which is preliminary data.</text>
</comment>
<evidence type="ECO:0000259" key="1">
    <source>
        <dbReference type="Pfam" id="PF13649"/>
    </source>
</evidence>
<dbReference type="InterPro" id="IPR041698">
    <property type="entry name" value="Methyltransf_25"/>
</dbReference>
<keyword evidence="2" id="KW-0489">Methyltransferase</keyword>
<protein>
    <submittedName>
        <fullName evidence="2">Demethylmenaquinone methyltransferase</fullName>
    </submittedName>
</protein>
<dbReference type="AlphaFoldDB" id="A0A0G0LCA2"/>
<name>A0A0G0LCA2_9BACT</name>
<dbReference type="SUPFAM" id="SSF53335">
    <property type="entry name" value="S-adenosyl-L-methionine-dependent methyltransferases"/>
    <property type="match status" value="1"/>
</dbReference>
<dbReference type="Proteomes" id="UP000034231">
    <property type="component" value="Unassembled WGS sequence"/>
</dbReference>
<dbReference type="PANTHER" id="PTHR43591">
    <property type="entry name" value="METHYLTRANSFERASE"/>
    <property type="match status" value="1"/>
</dbReference>
<reference evidence="2 3" key="1">
    <citation type="journal article" date="2015" name="Nature">
        <title>rRNA introns, odd ribosomes, and small enigmatic genomes across a large radiation of phyla.</title>
        <authorList>
            <person name="Brown C.T."/>
            <person name="Hug L.A."/>
            <person name="Thomas B.C."/>
            <person name="Sharon I."/>
            <person name="Castelle C.J."/>
            <person name="Singh A."/>
            <person name="Wilkins M.J."/>
            <person name="Williams K.H."/>
            <person name="Banfield J.F."/>
        </authorList>
    </citation>
    <scope>NUCLEOTIDE SEQUENCE [LARGE SCALE GENOMIC DNA]</scope>
</reference>
<dbReference type="GO" id="GO:0032259">
    <property type="term" value="P:methylation"/>
    <property type="evidence" value="ECO:0007669"/>
    <property type="project" value="UniProtKB-KW"/>
</dbReference>
<dbReference type="EMBL" id="LBTX01000007">
    <property type="protein sequence ID" value="KKQ50271.1"/>
    <property type="molecule type" value="Genomic_DNA"/>
</dbReference>
<dbReference type="InterPro" id="IPR029063">
    <property type="entry name" value="SAM-dependent_MTases_sf"/>
</dbReference>
<proteinExistence type="predicted"/>
<dbReference type="CDD" id="cd02440">
    <property type="entry name" value="AdoMet_MTases"/>
    <property type="match status" value="1"/>
</dbReference>
<sequence>MPTQRFKSFFKDYSTNVDQADNQYFWKLSDDIIQSIIEKNIGNQINKNTTILDAGGGTGRWILKFSKKYQCNFILYDLSTSMLEVAKNKDSIKKLGDKIRIVNGDLENMSAIKDASIDYVTSIYNPISFVKNVEKVFSEFNRILKKDGLIMVMGQGYYNALYSKINNYVADTKELEELLGKSLVSWNKSVPKLKVFTKETLEKLATSNNLYPVKTYGIPIFAQPQFEDFDSENKQKSPLSNKLEIDNKFYKAVFEIEMAFNSQDSVVNRGMNLMIVAKKK</sequence>
<dbReference type="Gene3D" id="3.40.50.150">
    <property type="entry name" value="Vaccinia Virus protein VP39"/>
    <property type="match status" value="1"/>
</dbReference>
<organism evidence="2 3">
    <name type="scientific">Candidatus Shapirobacteria bacterium GW2011_GWE1_38_10</name>
    <dbReference type="NCBI Taxonomy" id="1618488"/>
    <lineage>
        <taxon>Bacteria</taxon>
        <taxon>Candidatus Shapironibacteriota</taxon>
    </lineage>
</organism>
<evidence type="ECO:0000313" key="3">
    <source>
        <dbReference type="Proteomes" id="UP000034231"/>
    </source>
</evidence>
<dbReference type="GO" id="GO:0008168">
    <property type="term" value="F:methyltransferase activity"/>
    <property type="evidence" value="ECO:0007669"/>
    <property type="project" value="UniProtKB-KW"/>
</dbReference>
<gene>
    <name evidence="2" type="ORF">US68_C0007G0034</name>
</gene>
<feature type="domain" description="Methyltransferase" evidence="1">
    <location>
        <begin position="51"/>
        <end position="148"/>
    </location>
</feature>
<accession>A0A0G0LCA2</accession>